<dbReference type="PROSITE" id="PS00792">
    <property type="entry name" value="DHPS_1"/>
    <property type="match status" value="1"/>
</dbReference>
<reference evidence="11 12" key="1">
    <citation type="submission" date="2022-06" db="EMBL/GenBank/DDBJ databases">
        <title>Rhizosaccharibacter gen. nov. sp. nov. KSS12, endophytic bacteria isolated from sugarcane.</title>
        <authorList>
            <person name="Pitiwittayakul N."/>
        </authorList>
    </citation>
    <scope>NUCLEOTIDE SEQUENCE [LARGE SCALE GENOMIC DNA]</scope>
    <source>
        <strain evidence="11 12">KSS12</strain>
    </source>
</reference>
<dbReference type="NCBIfam" id="TIGR01496">
    <property type="entry name" value="DHPS"/>
    <property type="match status" value="1"/>
</dbReference>
<comment type="catalytic activity">
    <reaction evidence="1">
        <text>(7,8-dihydropterin-6-yl)methyl diphosphate + 4-aminobenzoate = 7,8-dihydropteroate + diphosphate</text>
        <dbReference type="Rhea" id="RHEA:19949"/>
        <dbReference type="ChEBI" id="CHEBI:17836"/>
        <dbReference type="ChEBI" id="CHEBI:17839"/>
        <dbReference type="ChEBI" id="CHEBI:33019"/>
        <dbReference type="ChEBI" id="CHEBI:72950"/>
        <dbReference type="EC" id="2.5.1.15"/>
    </reaction>
</comment>
<dbReference type="InterPro" id="IPR011005">
    <property type="entry name" value="Dihydropteroate_synth-like_sf"/>
</dbReference>
<dbReference type="PANTHER" id="PTHR20941:SF1">
    <property type="entry name" value="FOLIC ACID SYNTHESIS PROTEIN FOL1"/>
    <property type="match status" value="1"/>
</dbReference>
<comment type="similarity">
    <text evidence="9">Belongs to the DHPS family.</text>
</comment>
<dbReference type="Pfam" id="PF00809">
    <property type="entry name" value="Pterin_bind"/>
    <property type="match status" value="1"/>
</dbReference>
<comment type="cofactor">
    <cofactor evidence="2 9">
        <name>Mg(2+)</name>
        <dbReference type="ChEBI" id="CHEBI:18420"/>
    </cofactor>
</comment>
<evidence type="ECO:0000256" key="8">
    <source>
        <dbReference type="ARBA" id="ARBA00022909"/>
    </source>
</evidence>
<keyword evidence="7 9" id="KW-0460">Magnesium</keyword>
<evidence type="ECO:0000313" key="11">
    <source>
        <dbReference type="EMBL" id="MCQ8240414.1"/>
    </source>
</evidence>
<evidence type="ECO:0000256" key="1">
    <source>
        <dbReference type="ARBA" id="ARBA00000012"/>
    </source>
</evidence>
<keyword evidence="5 9" id="KW-0808">Transferase</keyword>
<evidence type="ECO:0000256" key="5">
    <source>
        <dbReference type="ARBA" id="ARBA00022679"/>
    </source>
</evidence>
<evidence type="ECO:0000256" key="9">
    <source>
        <dbReference type="RuleBase" id="RU361205"/>
    </source>
</evidence>
<dbReference type="Gene3D" id="3.20.20.20">
    <property type="entry name" value="Dihydropteroate synthase-like"/>
    <property type="match status" value="1"/>
</dbReference>
<evidence type="ECO:0000256" key="7">
    <source>
        <dbReference type="ARBA" id="ARBA00022842"/>
    </source>
</evidence>
<dbReference type="PROSITE" id="PS00793">
    <property type="entry name" value="DHPS_2"/>
    <property type="match status" value="1"/>
</dbReference>
<dbReference type="InterPro" id="IPR045031">
    <property type="entry name" value="DHP_synth-like"/>
</dbReference>
<evidence type="ECO:0000313" key="12">
    <source>
        <dbReference type="Proteomes" id="UP001524547"/>
    </source>
</evidence>
<keyword evidence="6 9" id="KW-0479">Metal-binding</keyword>
<dbReference type="CDD" id="cd00739">
    <property type="entry name" value="DHPS"/>
    <property type="match status" value="1"/>
</dbReference>
<organism evidence="11 12">
    <name type="scientific">Rhizosaccharibacter radicis</name>
    <dbReference type="NCBI Taxonomy" id="2782605"/>
    <lineage>
        <taxon>Bacteria</taxon>
        <taxon>Pseudomonadati</taxon>
        <taxon>Pseudomonadota</taxon>
        <taxon>Alphaproteobacteria</taxon>
        <taxon>Acetobacterales</taxon>
        <taxon>Acetobacteraceae</taxon>
        <taxon>Rhizosaccharibacter</taxon>
    </lineage>
</organism>
<evidence type="ECO:0000259" key="10">
    <source>
        <dbReference type="PROSITE" id="PS50972"/>
    </source>
</evidence>
<comment type="function">
    <text evidence="9">Catalyzes the condensation of para-aminobenzoate (pABA) with 6-hydroxymethyl-7,8-dihydropterin diphosphate (DHPt-PP) to form 7,8-dihydropteroate (H2Pte), the immediate precursor of folate derivatives.</text>
</comment>
<dbReference type="PROSITE" id="PS50972">
    <property type="entry name" value="PTERIN_BINDING"/>
    <property type="match status" value="1"/>
</dbReference>
<keyword evidence="12" id="KW-1185">Reference proteome</keyword>
<dbReference type="EC" id="2.5.1.15" evidence="4 9"/>
<comment type="pathway">
    <text evidence="3 9">Cofactor biosynthesis; tetrahydrofolate biosynthesis; 7,8-dihydrofolate from 2-amino-4-hydroxy-6-hydroxymethyl-7,8-dihydropteridine diphosphate and 4-aminobenzoate: step 1/2.</text>
</comment>
<evidence type="ECO:0000256" key="2">
    <source>
        <dbReference type="ARBA" id="ARBA00001946"/>
    </source>
</evidence>
<dbReference type="EMBL" id="JAMZEJ010000003">
    <property type="protein sequence ID" value="MCQ8240414.1"/>
    <property type="molecule type" value="Genomic_DNA"/>
</dbReference>
<gene>
    <name evidence="11" type="primary">folP</name>
    <name evidence="11" type="ORF">NFI88_06095</name>
</gene>
<dbReference type="Proteomes" id="UP001524547">
    <property type="component" value="Unassembled WGS sequence"/>
</dbReference>
<dbReference type="GO" id="GO:0004156">
    <property type="term" value="F:dihydropteroate synthase activity"/>
    <property type="evidence" value="ECO:0007669"/>
    <property type="project" value="UniProtKB-EC"/>
</dbReference>
<evidence type="ECO:0000256" key="3">
    <source>
        <dbReference type="ARBA" id="ARBA00004763"/>
    </source>
</evidence>
<keyword evidence="8 9" id="KW-0289">Folate biosynthesis</keyword>
<dbReference type="InterPro" id="IPR006390">
    <property type="entry name" value="DHP_synth_dom"/>
</dbReference>
<sequence length="340" mass="34713">MTPARLIEPLALLTGAAAIEAVSSGQACPLAGGPAAFALCALIEDGDRVPVPVSAVPPAWHAELTAVSSPVADAGLPPGPLVMGILNVTPDSFSDGGRYLDADAAIRAGLAMREAGADLVDVGGESTRPGATPVSGPEEVARVLPVVRALVAAGVSVSVDTRNAVTMRAVLDAGAALINDVSALTHDREAAAVVAASGRPVALMHMRGTPATMNDHARYADVAVEVVRELSARIDDAVAAGVRRDRILVDPGIGFAKTTAHNLDVLRRLAVMANLGCRMLLGVSRKRFVGEISGAAAPRDRVAASVASALPGLMLPGTILRVHDVAETRQAVRMTQAMLG</sequence>
<dbReference type="InterPro" id="IPR000489">
    <property type="entry name" value="Pterin-binding_dom"/>
</dbReference>
<feature type="domain" description="Pterin-binding" evidence="10">
    <location>
        <begin position="80"/>
        <end position="333"/>
    </location>
</feature>
<dbReference type="PANTHER" id="PTHR20941">
    <property type="entry name" value="FOLATE SYNTHESIS PROTEINS"/>
    <property type="match status" value="1"/>
</dbReference>
<evidence type="ECO:0000256" key="4">
    <source>
        <dbReference type="ARBA" id="ARBA00012458"/>
    </source>
</evidence>
<dbReference type="SUPFAM" id="SSF51717">
    <property type="entry name" value="Dihydropteroate synthetase-like"/>
    <property type="match status" value="1"/>
</dbReference>
<comment type="caution">
    <text evidence="11">The sequence shown here is derived from an EMBL/GenBank/DDBJ whole genome shotgun (WGS) entry which is preliminary data.</text>
</comment>
<name>A0ABT1VVQ0_9PROT</name>
<dbReference type="RefSeq" id="WP_422919136.1">
    <property type="nucleotide sequence ID" value="NZ_JAMZEJ010000003.1"/>
</dbReference>
<accession>A0ABT1VVQ0</accession>
<evidence type="ECO:0000256" key="6">
    <source>
        <dbReference type="ARBA" id="ARBA00022723"/>
    </source>
</evidence>
<protein>
    <recommendedName>
        <fullName evidence="4 9">Dihydropteroate synthase</fullName>
        <shortName evidence="9">DHPS</shortName>
        <ecNumber evidence="4 9">2.5.1.15</ecNumber>
    </recommendedName>
    <alternativeName>
        <fullName evidence="9">Dihydropteroate pyrophosphorylase</fullName>
    </alternativeName>
</protein>
<proteinExistence type="inferred from homology"/>